<evidence type="ECO:0000313" key="2">
    <source>
        <dbReference type="Proteomes" id="UP000215002"/>
    </source>
</evidence>
<dbReference type="OrthoDB" id="714262at2"/>
<sequence>MKWGLFFCFLFLTVRCFSQDKTVAGIVFDKESKDRIATVSIHNITTGASAYDNLKGEFKIVAKPGDTLVFSRLEYFPDTVKIRSGAELAVYMKRSAIQLKEVTVRDSAISPEQRLELMKRDYPQIYGSLAYNDFLTSPSSGGAGLSIDALWNALSRSGRNAEKLRGTIERDYEQNSIDYRFNRTYVGKITGLKDEKLTAFMFRYRPGYYTTKTANEYEFVAMIRANLRRFLRNQRSYNLPTLVTPPVVN</sequence>
<dbReference type="AlphaFoldDB" id="A0A223NRW9"/>
<dbReference type="Proteomes" id="UP000215002">
    <property type="component" value="Chromosome"/>
</dbReference>
<protein>
    <recommendedName>
        <fullName evidence="3">CarboxypepD_reg-like domain-containing protein</fullName>
    </recommendedName>
</protein>
<dbReference type="Pfam" id="PF13715">
    <property type="entry name" value="CarbopepD_reg_2"/>
    <property type="match status" value="1"/>
</dbReference>
<organism evidence="1 2">
    <name type="scientific">Mucilaginibacter xinganensis</name>
    <dbReference type="NCBI Taxonomy" id="1234841"/>
    <lineage>
        <taxon>Bacteria</taxon>
        <taxon>Pseudomonadati</taxon>
        <taxon>Bacteroidota</taxon>
        <taxon>Sphingobacteriia</taxon>
        <taxon>Sphingobacteriales</taxon>
        <taxon>Sphingobacteriaceae</taxon>
        <taxon>Mucilaginibacter</taxon>
    </lineage>
</organism>
<gene>
    <name evidence="1" type="ORF">MuYL_0338</name>
</gene>
<proteinExistence type="predicted"/>
<dbReference type="SUPFAM" id="SSF49464">
    <property type="entry name" value="Carboxypeptidase regulatory domain-like"/>
    <property type="match status" value="1"/>
</dbReference>
<dbReference type="EMBL" id="CP022743">
    <property type="protein sequence ID" value="ASU32241.1"/>
    <property type="molecule type" value="Genomic_DNA"/>
</dbReference>
<reference evidence="1 2" key="1">
    <citation type="submission" date="2017-08" db="EMBL/GenBank/DDBJ databases">
        <title>Complete genome sequence of Mucilaginibacter sp. strain BJC16-A31.</title>
        <authorList>
            <consortium name="Henan University of Science and Technology"/>
            <person name="You X."/>
        </authorList>
    </citation>
    <scope>NUCLEOTIDE SEQUENCE [LARGE SCALE GENOMIC DNA]</scope>
    <source>
        <strain evidence="1 2">BJC16-A31</strain>
    </source>
</reference>
<evidence type="ECO:0000313" key="1">
    <source>
        <dbReference type="EMBL" id="ASU32241.1"/>
    </source>
</evidence>
<evidence type="ECO:0008006" key="3">
    <source>
        <dbReference type="Google" id="ProtNLM"/>
    </source>
</evidence>
<dbReference type="KEGG" id="muc:MuYL_0338"/>
<dbReference type="RefSeq" id="WP_094568866.1">
    <property type="nucleotide sequence ID" value="NZ_CP022743.1"/>
</dbReference>
<keyword evidence="2" id="KW-1185">Reference proteome</keyword>
<name>A0A223NRW9_9SPHI</name>
<accession>A0A223NRW9</accession>
<dbReference type="InterPro" id="IPR008969">
    <property type="entry name" value="CarboxyPept-like_regulatory"/>
</dbReference>